<name>A0ABS8USF1_DATST</name>
<dbReference type="SUPFAM" id="SSF52540">
    <property type="entry name" value="P-loop containing nucleoside triphosphate hydrolases"/>
    <property type="match status" value="1"/>
</dbReference>
<accession>A0ABS8USF1</accession>
<proteinExistence type="predicted"/>
<reference evidence="2 3" key="1">
    <citation type="journal article" date="2021" name="BMC Genomics">
        <title>Datura genome reveals duplications of psychoactive alkaloid biosynthetic genes and high mutation rate following tissue culture.</title>
        <authorList>
            <person name="Rajewski A."/>
            <person name="Carter-House D."/>
            <person name="Stajich J."/>
            <person name="Litt A."/>
        </authorList>
    </citation>
    <scope>NUCLEOTIDE SEQUENCE [LARGE SCALE GENOMIC DNA]</scope>
    <source>
        <strain evidence="2">AR-01</strain>
    </source>
</reference>
<dbReference type="EMBL" id="JACEIK010002560">
    <property type="protein sequence ID" value="MCD9637790.1"/>
    <property type="molecule type" value="Genomic_DNA"/>
</dbReference>
<comment type="caution">
    <text evidence="2">The sequence shown here is derived from an EMBL/GenBank/DDBJ whole genome shotgun (WGS) entry which is preliminary data.</text>
</comment>
<dbReference type="Proteomes" id="UP000823775">
    <property type="component" value="Unassembled WGS sequence"/>
</dbReference>
<dbReference type="InterPro" id="IPR027417">
    <property type="entry name" value="P-loop_NTPase"/>
</dbReference>
<feature type="region of interest" description="Disordered" evidence="1">
    <location>
        <begin position="112"/>
        <end position="132"/>
    </location>
</feature>
<evidence type="ECO:0000313" key="3">
    <source>
        <dbReference type="Proteomes" id="UP000823775"/>
    </source>
</evidence>
<dbReference type="Gene3D" id="3.40.50.300">
    <property type="entry name" value="P-loop containing nucleotide triphosphate hydrolases"/>
    <property type="match status" value="1"/>
</dbReference>
<organism evidence="2 3">
    <name type="scientific">Datura stramonium</name>
    <name type="common">Jimsonweed</name>
    <name type="synonym">Common thornapple</name>
    <dbReference type="NCBI Taxonomy" id="4076"/>
    <lineage>
        <taxon>Eukaryota</taxon>
        <taxon>Viridiplantae</taxon>
        <taxon>Streptophyta</taxon>
        <taxon>Embryophyta</taxon>
        <taxon>Tracheophyta</taxon>
        <taxon>Spermatophyta</taxon>
        <taxon>Magnoliopsida</taxon>
        <taxon>eudicotyledons</taxon>
        <taxon>Gunneridae</taxon>
        <taxon>Pentapetalae</taxon>
        <taxon>asterids</taxon>
        <taxon>lamiids</taxon>
        <taxon>Solanales</taxon>
        <taxon>Solanaceae</taxon>
        <taxon>Solanoideae</taxon>
        <taxon>Datureae</taxon>
        <taxon>Datura</taxon>
    </lineage>
</organism>
<protein>
    <submittedName>
        <fullName evidence="2">Uncharacterized protein</fullName>
    </submittedName>
</protein>
<dbReference type="Pfam" id="PF00071">
    <property type="entry name" value="Ras"/>
    <property type="match status" value="1"/>
</dbReference>
<keyword evidence="3" id="KW-1185">Reference proteome</keyword>
<gene>
    <name evidence="2" type="ORF">HAX54_021289</name>
</gene>
<sequence length="253" mass="28090">MGTMPIQTSSAISRARTGISFTYYRQDIIQASTERIPLVEERFRSLIPSYIRDSSVAVIVFDVANRQSFLNTSKWIEEKIRPELIRVVDWEPEFVFFEGVLYSLGKIGAEGLDSSGSASEKEEERSKVSGGGAALNTTKHLWAGAVAAAVSRTFVAPLERLCWRITATVLCILMDTIRTVMVAPGGEALGGLIEGRKRLQNMKQGEDLCIRSIGIGTVRNLIYGAIAELVLKLRHTHLKIDSQLGYRFCHQLQ</sequence>
<evidence type="ECO:0000313" key="2">
    <source>
        <dbReference type="EMBL" id="MCD9637790.1"/>
    </source>
</evidence>
<dbReference type="InterPro" id="IPR001806">
    <property type="entry name" value="Small_GTPase"/>
</dbReference>
<evidence type="ECO:0000256" key="1">
    <source>
        <dbReference type="SAM" id="MobiDB-lite"/>
    </source>
</evidence>